<dbReference type="RefSeq" id="WP_118093530.1">
    <property type="nucleotide sequence ID" value="NZ_JBBNGM010000040.1"/>
</dbReference>
<evidence type="ECO:0000313" key="7">
    <source>
        <dbReference type="EMBL" id="RHD00264.1"/>
    </source>
</evidence>
<evidence type="ECO:0000256" key="5">
    <source>
        <dbReference type="ARBA" id="ARBA00023136"/>
    </source>
</evidence>
<dbReference type="Proteomes" id="UP000266391">
    <property type="component" value="Unassembled WGS sequence"/>
</dbReference>
<feature type="transmembrane region" description="Helical" evidence="6">
    <location>
        <begin position="107"/>
        <end position="125"/>
    </location>
</feature>
<protein>
    <submittedName>
        <fullName evidence="7">Tryptophan-rich sensory protein</fullName>
    </submittedName>
</protein>
<dbReference type="InterPro" id="IPR004307">
    <property type="entry name" value="TspO_MBR"/>
</dbReference>
<keyword evidence="3 6" id="KW-0812">Transmembrane</keyword>
<keyword evidence="4 6" id="KW-1133">Transmembrane helix</keyword>
<feature type="transmembrane region" description="Helical" evidence="6">
    <location>
        <begin position="81"/>
        <end position="101"/>
    </location>
</feature>
<evidence type="ECO:0000256" key="2">
    <source>
        <dbReference type="ARBA" id="ARBA00007524"/>
    </source>
</evidence>
<dbReference type="AlphaFoldDB" id="A0A396AB33"/>
<evidence type="ECO:0000256" key="1">
    <source>
        <dbReference type="ARBA" id="ARBA00004141"/>
    </source>
</evidence>
<accession>A0A396AB33</accession>
<reference evidence="7 8" key="1">
    <citation type="submission" date="2018-08" db="EMBL/GenBank/DDBJ databases">
        <title>A genome reference for cultivated species of the human gut microbiota.</title>
        <authorList>
            <person name="Zou Y."/>
            <person name="Xue W."/>
            <person name="Luo G."/>
        </authorList>
    </citation>
    <scope>NUCLEOTIDE SEQUENCE [LARGE SCALE GENOMIC DNA]</scope>
    <source>
        <strain evidence="7 8">AM32-8LB</strain>
    </source>
</reference>
<comment type="similarity">
    <text evidence="2">Belongs to the TspO/BZRP family.</text>
</comment>
<dbReference type="PANTHER" id="PTHR10057">
    <property type="entry name" value="PERIPHERAL-TYPE BENZODIAZEPINE RECEPTOR"/>
    <property type="match status" value="1"/>
</dbReference>
<dbReference type="InterPro" id="IPR038330">
    <property type="entry name" value="TspO/MBR-related_sf"/>
</dbReference>
<keyword evidence="5 6" id="KW-0472">Membrane</keyword>
<dbReference type="PANTHER" id="PTHR10057:SF0">
    <property type="entry name" value="TRANSLOCATOR PROTEIN"/>
    <property type="match status" value="1"/>
</dbReference>
<dbReference type="EMBL" id="QSIQ01000028">
    <property type="protein sequence ID" value="RHD00264.1"/>
    <property type="molecule type" value="Genomic_DNA"/>
</dbReference>
<dbReference type="Pfam" id="PF03073">
    <property type="entry name" value="TspO_MBR"/>
    <property type="match status" value="1"/>
</dbReference>
<dbReference type="Gene3D" id="1.20.1260.100">
    <property type="entry name" value="TspO/MBR protein"/>
    <property type="match status" value="1"/>
</dbReference>
<feature type="transmembrane region" description="Helical" evidence="6">
    <location>
        <begin position="49"/>
        <end position="69"/>
    </location>
</feature>
<dbReference type="GO" id="GO:0016020">
    <property type="term" value="C:membrane"/>
    <property type="evidence" value="ECO:0007669"/>
    <property type="project" value="UniProtKB-SubCell"/>
</dbReference>
<sequence length="157" mass="18012">MKHHSTNKSIFIIFLLIPLAAGALSALFTGNMSGSYASFTKPSFAPPGILFPIIWTILYLLMGVSSYIVAQSDHPDKLLALRTYFIQLFFNFMWSILFFGLSNYLLAFFWLLLLILLIIIMIVRFHKIKPIAAYLQIPYLFWCIFAAILNFAVYLLN</sequence>
<organism evidence="7 8">
    <name type="scientific">Roseburia inulinivorans</name>
    <dbReference type="NCBI Taxonomy" id="360807"/>
    <lineage>
        <taxon>Bacteria</taxon>
        <taxon>Bacillati</taxon>
        <taxon>Bacillota</taxon>
        <taxon>Clostridia</taxon>
        <taxon>Lachnospirales</taxon>
        <taxon>Lachnospiraceae</taxon>
        <taxon>Roseburia</taxon>
    </lineage>
</organism>
<dbReference type="CDD" id="cd15904">
    <property type="entry name" value="TSPO_MBR"/>
    <property type="match status" value="1"/>
</dbReference>
<proteinExistence type="inferred from homology"/>
<evidence type="ECO:0000256" key="6">
    <source>
        <dbReference type="SAM" id="Phobius"/>
    </source>
</evidence>
<dbReference type="PIRSF" id="PIRSF005859">
    <property type="entry name" value="PBR"/>
    <property type="match status" value="1"/>
</dbReference>
<evidence type="ECO:0000256" key="3">
    <source>
        <dbReference type="ARBA" id="ARBA00022692"/>
    </source>
</evidence>
<dbReference type="GO" id="GO:0033013">
    <property type="term" value="P:tetrapyrrole metabolic process"/>
    <property type="evidence" value="ECO:0007669"/>
    <property type="project" value="UniProtKB-ARBA"/>
</dbReference>
<dbReference type="FunFam" id="1.20.1260.100:FF:000001">
    <property type="entry name" value="translocator protein 2"/>
    <property type="match status" value="1"/>
</dbReference>
<evidence type="ECO:0000313" key="8">
    <source>
        <dbReference type="Proteomes" id="UP000266391"/>
    </source>
</evidence>
<evidence type="ECO:0000256" key="4">
    <source>
        <dbReference type="ARBA" id="ARBA00022989"/>
    </source>
</evidence>
<comment type="caution">
    <text evidence="7">The sequence shown here is derived from an EMBL/GenBank/DDBJ whole genome shotgun (WGS) entry which is preliminary data.</text>
</comment>
<gene>
    <name evidence="7" type="ORF">DW813_14065</name>
</gene>
<comment type="subcellular location">
    <subcellularLocation>
        <location evidence="1">Membrane</location>
        <topology evidence="1">Multi-pass membrane protein</topology>
    </subcellularLocation>
</comment>
<name>A0A396AB33_9FIRM</name>
<feature type="transmembrane region" description="Helical" evidence="6">
    <location>
        <begin position="137"/>
        <end position="156"/>
    </location>
</feature>